<protein>
    <submittedName>
        <fullName evidence="2">Xaa-Pro peptidase family protein</fullName>
    </submittedName>
</protein>
<dbReference type="Proteomes" id="UP001199296">
    <property type="component" value="Unassembled WGS sequence"/>
</dbReference>
<dbReference type="EMBL" id="JAJFAT010000018">
    <property type="protein sequence ID" value="MCC3145818.1"/>
    <property type="molecule type" value="Genomic_DNA"/>
</dbReference>
<keyword evidence="3" id="KW-1185">Reference proteome</keyword>
<dbReference type="Pfam" id="PF00557">
    <property type="entry name" value="Peptidase_M24"/>
    <property type="match status" value="1"/>
</dbReference>
<dbReference type="PANTHER" id="PTHR46112:SF2">
    <property type="entry name" value="XAA-PRO AMINOPEPTIDASE P-RELATED"/>
    <property type="match status" value="1"/>
</dbReference>
<dbReference type="AlphaFoldDB" id="A0AAW4X1X9"/>
<name>A0AAW4X1X9_9FIRM</name>
<sequence length="403" mass="45358">MTYGTMAVDHEMRVDYAKLRKDRLRKTREQMEIDGVGAMLVYDPDNIRYITSTKVGEWSRDKLGRYALLPKGHDPILFEIGSAVPTKKLMTPWLKNENIRPAVGDMRGTIPGGGSEAGIKEIYEILKDLGLEKEAVGVDILTVPLMQAFMKFNMNIVDGQQTMLDAQTIKTDEELQLIEMSAAMVDGAYADIVEFCKPGVKENELVALMRYRLHELGAENVLNVNAISGDRAFPHPHDASDRIIRPGDLVFMDVVNDFNGYKTCYYRTFSCGEPTEEQKEIYQKCSDLVNCAIDKIKPGATTDEVAECWPDWKEMGLDSKHEGLALQLGHGIGISHWSKPTITVGHSHENPVEIKKNMHFAVETYYGQEGNAARIEEQVIVTEDGCKVITKFPSDRLINCWDY</sequence>
<dbReference type="Gene3D" id="3.40.350.10">
    <property type="entry name" value="Creatinase/prolidase N-terminal domain"/>
    <property type="match status" value="1"/>
</dbReference>
<dbReference type="Gene3D" id="3.90.230.10">
    <property type="entry name" value="Creatinase/methionine aminopeptidase superfamily"/>
    <property type="match status" value="1"/>
</dbReference>
<comment type="caution">
    <text evidence="2">The sequence shown here is derived from an EMBL/GenBank/DDBJ whole genome shotgun (WGS) entry which is preliminary data.</text>
</comment>
<feature type="domain" description="Peptidase M24" evidence="1">
    <location>
        <begin position="178"/>
        <end position="383"/>
    </location>
</feature>
<reference evidence="2 3" key="1">
    <citation type="submission" date="2021-10" db="EMBL/GenBank/DDBJ databases">
        <authorList>
            <person name="Grouzdev D.S."/>
            <person name="Pantiukh K.S."/>
            <person name="Krutkina M.S."/>
        </authorList>
    </citation>
    <scope>NUCLEOTIDE SEQUENCE [LARGE SCALE GENOMIC DNA]</scope>
    <source>
        <strain evidence="2 3">Z-7514</strain>
    </source>
</reference>
<dbReference type="InterPro" id="IPR036005">
    <property type="entry name" value="Creatinase/aminopeptidase-like"/>
</dbReference>
<dbReference type="SUPFAM" id="SSF53092">
    <property type="entry name" value="Creatinase/prolidase N-terminal domain"/>
    <property type="match status" value="1"/>
</dbReference>
<dbReference type="InterPro" id="IPR000994">
    <property type="entry name" value="Pept_M24"/>
</dbReference>
<evidence type="ECO:0000313" key="3">
    <source>
        <dbReference type="Proteomes" id="UP001199296"/>
    </source>
</evidence>
<accession>A0AAW4X1X9</accession>
<proteinExistence type="predicted"/>
<gene>
    <name evidence="2" type="ORF">LJ207_10825</name>
</gene>
<dbReference type="InterPro" id="IPR029149">
    <property type="entry name" value="Creatin/AminoP/Spt16_N"/>
</dbReference>
<organism evidence="2 3">
    <name type="scientific">Halanaerobium polyolivorans</name>
    <dbReference type="NCBI Taxonomy" id="2886943"/>
    <lineage>
        <taxon>Bacteria</taxon>
        <taxon>Bacillati</taxon>
        <taxon>Bacillota</taxon>
        <taxon>Clostridia</taxon>
        <taxon>Halanaerobiales</taxon>
        <taxon>Halanaerobiaceae</taxon>
        <taxon>Halanaerobium</taxon>
    </lineage>
</organism>
<dbReference type="CDD" id="cd01066">
    <property type="entry name" value="APP_MetAP"/>
    <property type="match status" value="1"/>
</dbReference>
<dbReference type="RefSeq" id="WP_229346518.1">
    <property type="nucleotide sequence ID" value="NZ_JAJFAT010000018.1"/>
</dbReference>
<dbReference type="PANTHER" id="PTHR46112">
    <property type="entry name" value="AMINOPEPTIDASE"/>
    <property type="match status" value="1"/>
</dbReference>
<evidence type="ECO:0000313" key="2">
    <source>
        <dbReference type="EMBL" id="MCC3145818.1"/>
    </source>
</evidence>
<evidence type="ECO:0000259" key="1">
    <source>
        <dbReference type="Pfam" id="PF00557"/>
    </source>
</evidence>
<dbReference type="InterPro" id="IPR050659">
    <property type="entry name" value="Peptidase_M24B"/>
</dbReference>
<dbReference type="SUPFAM" id="SSF55920">
    <property type="entry name" value="Creatinase/aminopeptidase"/>
    <property type="match status" value="1"/>
</dbReference>